<proteinExistence type="predicted"/>
<dbReference type="Proteomes" id="UP001234297">
    <property type="component" value="Chromosome 11"/>
</dbReference>
<accession>A0ACC2KUD3</accession>
<evidence type="ECO:0000313" key="2">
    <source>
        <dbReference type="Proteomes" id="UP001234297"/>
    </source>
</evidence>
<sequence length="86" mass="9660">MHGTAFANSALFPGKQISSQLVADDILSSNIKEMEKQPCPSPQRFCNLQMEIFMELFFIISPARHSLVFIVHQNQIIGGHRIGIFS</sequence>
<reference evidence="1 2" key="1">
    <citation type="journal article" date="2022" name="Hortic Res">
        <title>A haplotype resolved chromosomal level avocado genome allows analysis of novel avocado genes.</title>
        <authorList>
            <person name="Nath O."/>
            <person name="Fletcher S.J."/>
            <person name="Hayward A."/>
            <person name="Shaw L.M."/>
            <person name="Masouleh A.K."/>
            <person name="Furtado A."/>
            <person name="Henry R.J."/>
            <person name="Mitter N."/>
        </authorList>
    </citation>
    <scope>NUCLEOTIDE SEQUENCE [LARGE SCALE GENOMIC DNA]</scope>
    <source>
        <strain evidence="2">cv. Hass</strain>
    </source>
</reference>
<comment type="caution">
    <text evidence="1">The sequence shown here is derived from an EMBL/GenBank/DDBJ whole genome shotgun (WGS) entry which is preliminary data.</text>
</comment>
<name>A0ACC2KUD3_PERAE</name>
<keyword evidence="2" id="KW-1185">Reference proteome</keyword>
<gene>
    <name evidence="1" type="ORF">MRB53_032919</name>
</gene>
<protein>
    <submittedName>
        <fullName evidence="1">Uncharacterized protein</fullName>
    </submittedName>
</protein>
<dbReference type="EMBL" id="CM056819">
    <property type="protein sequence ID" value="KAJ8624389.1"/>
    <property type="molecule type" value="Genomic_DNA"/>
</dbReference>
<organism evidence="1 2">
    <name type="scientific">Persea americana</name>
    <name type="common">Avocado</name>
    <dbReference type="NCBI Taxonomy" id="3435"/>
    <lineage>
        <taxon>Eukaryota</taxon>
        <taxon>Viridiplantae</taxon>
        <taxon>Streptophyta</taxon>
        <taxon>Embryophyta</taxon>
        <taxon>Tracheophyta</taxon>
        <taxon>Spermatophyta</taxon>
        <taxon>Magnoliopsida</taxon>
        <taxon>Magnoliidae</taxon>
        <taxon>Laurales</taxon>
        <taxon>Lauraceae</taxon>
        <taxon>Persea</taxon>
    </lineage>
</organism>
<evidence type="ECO:0000313" key="1">
    <source>
        <dbReference type="EMBL" id="KAJ8624389.1"/>
    </source>
</evidence>